<feature type="compositionally biased region" description="Low complexity" evidence="6">
    <location>
        <begin position="120"/>
        <end position="150"/>
    </location>
</feature>
<dbReference type="Gene3D" id="2.40.50.100">
    <property type="match status" value="1"/>
</dbReference>
<evidence type="ECO:0000313" key="9">
    <source>
        <dbReference type="EMBL" id="AFG37858.1"/>
    </source>
</evidence>
<dbReference type="InterPro" id="IPR000089">
    <property type="entry name" value="Biotin_lipoyl"/>
</dbReference>
<evidence type="ECO:0000256" key="2">
    <source>
        <dbReference type="ARBA" id="ARBA00007317"/>
    </source>
</evidence>
<feature type="region of interest" description="Disordered" evidence="6">
    <location>
        <begin position="92"/>
        <end position="177"/>
    </location>
</feature>
<dbReference type="PROSITE" id="PS51826">
    <property type="entry name" value="PSBD"/>
    <property type="match status" value="1"/>
</dbReference>
<dbReference type="GO" id="GO:0006086">
    <property type="term" value="P:pyruvate decarboxylation to acetyl-CoA"/>
    <property type="evidence" value="ECO:0007669"/>
    <property type="project" value="InterPro"/>
</dbReference>
<dbReference type="PATRIC" id="fig|889378.3.peg.1790"/>
<comment type="cofactor">
    <cofactor evidence="1 5">
        <name>(R)-lipoate</name>
        <dbReference type="ChEBI" id="CHEBI:83088"/>
    </cofactor>
</comment>
<dbReference type="Pfam" id="PF00198">
    <property type="entry name" value="2-oxoacid_dh"/>
    <property type="match status" value="1"/>
</dbReference>
<dbReference type="Proteomes" id="UP000007383">
    <property type="component" value="Chromosome"/>
</dbReference>
<dbReference type="Pfam" id="PF00364">
    <property type="entry name" value="Biotin_lipoyl"/>
    <property type="match status" value="1"/>
</dbReference>
<dbReference type="EC" id="2.3.1.-" evidence="5"/>
<keyword evidence="10" id="KW-1185">Reference proteome</keyword>
<evidence type="ECO:0000313" key="10">
    <source>
        <dbReference type="Proteomes" id="UP000007383"/>
    </source>
</evidence>
<evidence type="ECO:0000256" key="4">
    <source>
        <dbReference type="ARBA" id="ARBA00025211"/>
    </source>
</evidence>
<dbReference type="InterPro" id="IPR011053">
    <property type="entry name" value="Single_hybrid_motif"/>
</dbReference>
<dbReference type="InterPro" id="IPR036625">
    <property type="entry name" value="E3-bd_dom_sf"/>
</dbReference>
<evidence type="ECO:0000259" key="7">
    <source>
        <dbReference type="PROSITE" id="PS50968"/>
    </source>
</evidence>
<sequence length="459" mass="47582">MAEPILMTALSPTMEDGTIVAWSKNEGDEISAGDVLCEVETDKATMDYESTQDGVLLKILLGEGSSAKVGDPIGILGEAGEDVADLEKELKAQAKSGGDSSGSADSTEAAGSEAKDAPKADASATDTGSAGGDAASSAGSDRGDAAAQRGGARKAGGPTAGSSELPESDRSIKASPLARKLAASRNIDLRMIQGSGPGGRIVKADIESANPAHLTPQAPAGGGAAAAAGAPVMADREEPVAGKRKVIARRLSESKFSAPHYYLKSTAEMDSLIAARSMLNRELPEKVGFNAFMIKFAAEALKRHPEVNASWQEDSIRYFGSIDIGLAVDLGNGLITPIVRNCGAKGVTQIDAELKELIEKARSNSLQPDEYSGATFSISNLGSFGVDEFTAIINPPGAAILALGQTRKTPVVGENDQIRVASTMTMSLSCDHRVIDGALAGRFIHELTRMIESPVRVLF</sequence>
<dbReference type="OrthoDB" id="9805770at2"/>
<dbReference type="HOGENOM" id="CLU_016733_10_2_12"/>
<dbReference type="Gene3D" id="3.30.559.10">
    <property type="entry name" value="Chloramphenicol acetyltransferase-like domain"/>
    <property type="match status" value="1"/>
</dbReference>
<keyword evidence="5 9" id="KW-0808">Transferase</keyword>
<dbReference type="InterPro" id="IPR023213">
    <property type="entry name" value="CAT-like_dom_sf"/>
</dbReference>
<dbReference type="RefSeq" id="WP_014455841.1">
    <property type="nucleotide sequence ID" value="NC_017098.1"/>
</dbReference>
<feature type="domain" description="Lipoyl-binding" evidence="7">
    <location>
        <begin position="2"/>
        <end position="77"/>
    </location>
</feature>
<accession>H9UK15</accession>
<keyword evidence="3 5" id="KW-0450">Lipoyl</keyword>
<evidence type="ECO:0000256" key="3">
    <source>
        <dbReference type="ARBA" id="ARBA00022823"/>
    </source>
</evidence>
<dbReference type="SUPFAM" id="SSF47005">
    <property type="entry name" value="Peripheral subunit-binding domain of 2-oxo acid dehydrogenase complex"/>
    <property type="match status" value="1"/>
</dbReference>
<dbReference type="PANTHER" id="PTHR23151">
    <property type="entry name" value="DIHYDROLIPOAMIDE ACETYL/SUCCINYL-TRANSFERASE-RELATED"/>
    <property type="match status" value="1"/>
</dbReference>
<dbReference type="AlphaFoldDB" id="H9UK15"/>
<proteinExistence type="inferred from homology"/>
<dbReference type="PANTHER" id="PTHR23151:SF75">
    <property type="entry name" value="DIHYDROLIPOYLLYSINE-RESIDUE ACETYLTRANSFERASE COMPONENT 5 OF PYRUVATE DEHYDROGENASE COMPLEX, CHLOROPLASTIC"/>
    <property type="match status" value="1"/>
</dbReference>
<protein>
    <recommendedName>
        <fullName evidence="5">Dihydrolipoamide acetyltransferase component of pyruvate dehydrogenase complex</fullName>
        <ecNumber evidence="5">2.3.1.-</ecNumber>
    </recommendedName>
</protein>
<dbReference type="GO" id="GO:0045254">
    <property type="term" value="C:pyruvate dehydrogenase complex"/>
    <property type="evidence" value="ECO:0007669"/>
    <property type="project" value="InterPro"/>
</dbReference>
<dbReference type="CDD" id="cd06849">
    <property type="entry name" value="lipoyl_domain"/>
    <property type="match status" value="1"/>
</dbReference>
<dbReference type="eggNOG" id="COG0508">
    <property type="taxonomic scope" value="Bacteria"/>
</dbReference>
<feature type="domain" description="Peripheral subunit-binding (PSBD)" evidence="8">
    <location>
        <begin position="173"/>
        <end position="210"/>
    </location>
</feature>
<dbReference type="InterPro" id="IPR045257">
    <property type="entry name" value="E2/Pdx1"/>
</dbReference>
<comment type="similarity">
    <text evidence="2 5">Belongs to the 2-oxoacid dehydrogenase family.</text>
</comment>
<dbReference type="STRING" id="889378.Spiaf_1801"/>
<dbReference type="SUPFAM" id="SSF52777">
    <property type="entry name" value="CoA-dependent acyltransferases"/>
    <property type="match status" value="1"/>
</dbReference>
<gene>
    <name evidence="9" type="ordered locus">Spiaf_1801</name>
</gene>
<dbReference type="Pfam" id="PF02817">
    <property type="entry name" value="E3_binding"/>
    <property type="match status" value="1"/>
</dbReference>
<organism evidence="9 10">
    <name type="scientific">Spirochaeta africana (strain ATCC 700263 / DSM 8902 / Z-7692)</name>
    <dbReference type="NCBI Taxonomy" id="889378"/>
    <lineage>
        <taxon>Bacteria</taxon>
        <taxon>Pseudomonadati</taxon>
        <taxon>Spirochaetota</taxon>
        <taxon>Spirochaetia</taxon>
        <taxon>Spirochaetales</taxon>
        <taxon>Spirochaetaceae</taxon>
        <taxon>Spirochaeta</taxon>
    </lineage>
</organism>
<dbReference type="InterPro" id="IPR001078">
    <property type="entry name" value="2-oxoacid_DH_actylTfrase"/>
</dbReference>
<dbReference type="PROSITE" id="PS50968">
    <property type="entry name" value="BIOTINYL_LIPOYL"/>
    <property type="match status" value="1"/>
</dbReference>
<dbReference type="Gene3D" id="4.10.320.10">
    <property type="entry name" value="E3-binding domain"/>
    <property type="match status" value="1"/>
</dbReference>
<reference evidence="10" key="1">
    <citation type="journal article" date="2013" name="Stand. Genomic Sci.">
        <title>Complete genome sequence of the halophilic bacterium Spirochaeta africana type strain (Z-7692(T)) from the alkaline Lake Magadi in the East African Rift.</title>
        <authorList>
            <person name="Liolos K."/>
            <person name="Abt B."/>
            <person name="Scheuner C."/>
            <person name="Teshima H."/>
            <person name="Held B."/>
            <person name="Lapidus A."/>
            <person name="Nolan M."/>
            <person name="Lucas S."/>
            <person name="Deshpande S."/>
            <person name="Cheng J.F."/>
            <person name="Tapia R."/>
            <person name="Goodwin L.A."/>
            <person name="Pitluck S."/>
            <person name="Pagani I."/>
            <person name="Ivanova N."/>
            <person name="Mavromatis K."/>
            <person name="Mikhailova N."/>
            <person name="Huntemann M."/>
            <person name="Pati A."/>
            <person name="Chen A."/>
            <person name="Palaniappan K."/>
            <person name="Land M."/>
            <person name="Rohde M."/>
            <person name="Tindall B.J."/>
            <person name="Detter J.C."/>
            <person name="Goker M."/>
            <person name="Bristow J."/>
            <person name="Eisen J.A."/>
            <person name="Markowitz V."/>
            <person name="Hugenholtz P."/>
            <person name="Woyke T."/>
            <person name="Klenk H.P."/>
            <person name="Kyrpides N.C."/>
        </authorList>
    </citation>
    <scope>NUCLEOTIDE SEQUENCE</scope>
    <source>
        <strain evidence="10">ATCC 700263 / DSM 8902 / Z-7692</strain>
    </source>
</reference>
<keyword evidence="5 9" id="KW-0012">Acyltransferase</keyword>
<name>H9UK15_SPIAZ</name>
<evidence type="ECO:0000256" key="6">
    <source>
        <dbReference type="SAM" id="MobiDB-lite"/>
    </source>
</evidence>
<dbReference type="SUPFAM" id="SSF51230">
    <property type="entry name" value="Single hybrid motif"/>
    <property type="match status" value="1"/>
</dbReference>
<dbReference type="FunFam" id="2.40.50.100:FF:000010">
    <property type="entry name" value="Acetyltransferase component of pyruvate dehydrogenase complex"/>
    <property type="match status" value="1"/>
</dbReference>
<evidence type="ECO:0000259" key="8">
    <source>
        <dbReference type="PROSITE" id="PS51826"/>
    </source>
</evidence>
<keyword evidence="9" id="KW-0670">Pyruvate</keyword>
<dbReference type="EMBL" id="CP003282">
    <property type="protein sequence ID" value="AFG37858.1"/>
    <property type="molecule type" value="Genomic_DNA"/>
</dbReference>
<feature type="compositionally biased region" description="Low complexity" evidence="6">
    <location>
        <begin position="93"/>
        <end position="112"/>
    </location>
</feature>
<evidence type="ECO:0000256" key="5">
    <source>
        <dbReference type="RuleBase" id="RU003423"/>
    </source>
</evidence>
<dbReference type="GO" id="GO:0004742">
    <property type="term" value="F:dihydrolipoyllysine-residue acetyltransferase activity"/>
    <property type="evidence" value="ECO:0007669"/>
    <property type="project" value="TreeGrafter"/>
</dbReference>
<evidence type="ECO:0000256" key="1">
    <source>
        <dbReference type="ARBA" id="ARBA00001938"/>
    </source>
</evidence>
<dbReference type="InterPro" id="IPR004167">
    <property type="entry name" value="PSBD"/>
</dbReference>
<dbReference type="KEGG" id="sfc:Spiaf_1801"/>
<comment type="function">
    <text evidence="4">The pyruvate dehydrogenase complex catalyzes the overall conversion of pyruvate to acetyl-CoA and CO(2). It contains multiple copies of three enzymatic components: pyruvate dehydrogenase (E1), dihydrolipoamide acetyltransferase (E2) and lipoamide dehydrogenase (E3).</text>
</comment>